<keyword evidence="2" id="KW-1185">Reference proteome</keyword>
<accession>A0ABN2L7S2</accession>
<dbReference type="EMBL" id="BAAAPN010000107">
    <property type="protein sequence ID" value="GAA1778233.1"/>
    <property type="molecule type" value="Genomic_DNA"/>
</dbReference>
<dbReference type="Proteomes" id="UP001501475">
    <property type="component" value="Unassembled WGS sequence"/>
</dbReference>
<organism evidence="1 2">
    <name type="scientific">Nostocoides vanveenii</name>
    <dbReference type="NCBI Taxonomy" id="330835"/>
    <lineage>
        <taxon>Bacteria</taxon>
        <taxon>Bacillati</taxon>
        <taxon>Actinomycetota</taxon>
        <taxon>Actinomycetes</taxon>
        <taxon>Micrococcales</taxon>
        <taxon>Intrasporangiaceae</taxon>
        <taxon>Nostocoides</taxon>
    </lineage>
</organism>
<evidence type="ECO:0000313" key="2">
    <source>
        <dbReference type="Proteomes" id="UP001501475"/>
    </source>
</evidence>
<comment type="caution">
    <text evidence="1">The sequence shown here is derived from an EMBL/GenBank/DDBJ whole genome shotgun (WGS) entry which is preliminary data.</text>
</comment>
<reference evidence="1 2" key="1">
    <citation type="journal article" date="2019" name="Int. J. Syst. Evol. Microbiol.">
        <title>The Global Catalogue of Microorganisms (GCM) 10K type strain sequencing project: providing services to taxonomists for standard genome sequencing and annotation.</title>
        <authorList>
            <consortium name="The Broad Institute Genomics Platform"/>
            <consortium name="The Broad Institute Genome Sequencing Center for Infectious Disease"/>
            <person name="Wu L."/>
            <person name="Ma J."/>
        </authorList>
    </citation>
    <scope>NUCLEOTIDE SEQUENCE [LARGE SCALE GENOMIC DNA]</scope>
    <source>
        <strain evidence="1 2">JCM 15591</strain>
    </source>
</reference>
<proteinExistence type="predicted"/>
<evidence type="ECO:0000313" key="1">
    <source>
        <dbReference type="EMBL" id="GAA1778233.1"/>
    </source>
</evidence>
<protein>
    <submittedName>
        <fullName evidence="1">Uncharacterized protein</fullName>
    </submittedName>
</protein>
<gene>
    <name evidence="1" type="ORF">GCM10009810_38980</name>
</gene>
<dbReference type="RefSeq" id="WP_344069711.1">
    <property type="nucleotide sequence ID" value="NZ_BAAAPN010000107.1"/>
</dbReference>
<sequence length="70" mass="7669">MTAFLVVLAVVVLAALAWLVLSGSLTAARADAKRRQVFAEQAQAEARIQMHTHAALNELYEASRRRFDGS</sequence>
<name>A0ABN2L7S2_9MICO</name>